<keyword evidence="3" id="KW-1185">Reference proteome</keyword>
<reference evidence="3" key="1">
    <citation type="submission" date="2014-07" db="EMBL/GenBank/DDBJ databases">
        <authorList>
            <person name="Wibberg D."/>
        </authorList>
    </citation>
    <scope>NUCLEOTIDE SEQUENCE [LARGE SCALE GENOMIC DNA]</scope>
    <source>
        <strain evidence="3">DG5</strain>
    </source>
</reference>
<dbReference type="EMBL" id="LM995447">
    <property type="protein sequence ID" value="CDZ24251.1"/>
    <property type="molecule type" value="Genomic_DNA"/>
</dbReference>
<dbReference type="Proteomes" id="UP000032431">
    <property type="component" value="Chromosome I"/>
</dbReference>
<evidence type="ECO:0000259" key="1">
    <source>
        <dbReference type="Pfam" id="PF07561"/>
    </source>
</evidence>
<evidence type="ECO:0000313" key="2">
    <source>
        <dbReference type="EMBL" id="CDZ24251.1"/>
    </source>
</evidence>
<dbReference type="KEGG" id="ccel:CCDG5_1134"/>
<protein>
    <recommendedName>
        <fullName evidence="1">DUF1540 domain-containing protein</fullName>
    </recommendedName>
</protein>
<gene>
    <name evidence="2" type="ORF">CCDG5_1134</name>
</gene>
<dbReference type="Pfam" id="PF07561">
    <property type="entry name" value="DUF1540"/>
    <property type="match status" value="1"/>
</dbReference>
<dbReference type="InterPro" id="IPR011437">
    <property type="entry name" value="DUF1540"/>
</dbReference>
<name>A0A078KKP3_9FIRM</name>
<dbReference type="AlphaFoldDB" id="A0A078KKP3"/>
<dbReference type="OrthoDB" id="1863121at2"/>
<accession>A0A078KKP3</accession>
<dbReference type="PATRIC" id="fig|29343.3.peg.1193"/>
<proteinExistence type="predicted"/>
<sequence length="62" mass="6838">MNVVERISEKLTKKEHISGIHCDVTNCVYHDPKNKCSASQIKVGPTFATNSADTACSTFRPK</sequence>
<dbReference type="HOGENOM" id="CLU_211997_0_0_9"/>
<evidence type="ECO:0000313" key="3">
    <source>
        <dbReference type="Proteomes" id="UP000032431"/>
    </source>
</evidence>
<organism evidence="2 3">
    <name type="scientific">[Clostridium] cellulosi</name>
    <dbReference type="NCBI Taxonomy" id="29343"/>
    <lineage>
        <taxon>Bacteria</taxon>
        <taxon>Bacillati</taxon>
        <taxon>Bacillota</taxon>
        <taxon>Clostridia</taxon>
        <taxon>Eubacteriales</taxon>
        <taxon>Oscillospiraceae</taxon>
        <taxon>Oscillospiraceae incertae sedis</taxon>
    </lineage>
</organism>
<feature type="domain" description="DUF1540" evidence="1">
    <location>
        <begin position="20"/>
        <end position="59"/>
    </location>
</feature>